<evidence type="ECO:0000313" key="3">
    <source>
        <dbReference type="EMBL" id="MBS5333056.1"/>
    </source>
</evidence>
<dbReference type="Pfam" id="PF00078">
    <property type="entry name" value="RVT_1"/>
    <property type="match status" value="1"/>
</dbReference>
<evidence type="ECO:0000313" key="4">
    <source>
        <dbReference type="Proteomes" id="UP000759273"/>
    </source>
</evidence>
<name>A0A943DB38_9FIRM</name>
<gene>
    <name evidence="3" type="ORF">KHY36_11090</name>
</gene>
<accession>A0A943DB38</accession>
<reference evidence="3" key="1">
    <citation type="submission" date="2021-02" db="EMBL/GenBank/DDBJ databases">
        <title>Infant gut strain persistence is associated with maternal origin, phylogeny, and functional potential including surface adhesion and iron acquisition.</title>
        <authorList>
            <person name="Lou Y.C."/>
        </authorList>
    </citation>
    <scope>NUCLEOTIDE SEQUENCE</scope>
    <source>
        <strain evidence="3">L3_101_000M1_dasL3_101_000M1_concoct_87</strain>
    </source>
</reference>
<dbReference type="InterPro" id="IPR043502">
    <property type="entry name" value="DNA/RNA_pol_sf"/>
</dbReference>
<evidence type="ECO:0000259" key="2">
    <source>
        <dbReference type="PROSITE" id="PS50878"/>
    </source>
</evidence>
<protein>
    <recommendedName>
        <fullName evidence="2">Reverse transcriptase domain-containing protein</fullName>
    </recommendedName>
</protein>
<proteinExistence type="predicted"/>
<dbReference type="InterPro" id="IPR051083">
    <property type="entry name" value="GrpII_Intron_Splice-Mob/Def"/>
</dbReference>
<dbReference type="AlphaFoldDB" id="A0A943DB38"/>
<dbReference type="PANTHER" id="PTHR34047">
    <property type="entry name" value="NUCLEAR INTRON MATURASE 1, MITOCHONDRIAL-RELATED"/>
    <property type="match status" value="1"/>
</dbReference>
<dbReference type="InterPro" id="IPR000477">
    <property type="entry name" value="RT_dom"/>
</dbReference>
<feature type="region of interest" description="Disordered" evidence="1">
    <location>
        <begin position="1"/>
        <end position="26"/>
    </location>
</feature>
<feature type="domain" description="Reverse transcriptase" evidence="2">
    <location>
        <begin position="76"/>
        <end position="229"/>
    </location>
</feature>
<sequence length="229" mass="26191">MQRDSVEHKGYAEARSTDCREGKERDGASDLLEAILGRDNLNSAHKRVKRNHGAAGIDGMTVEEALPWLKEHRGELLQSIRDGSYMPSPVRRKEIPKPDGSVRKLGIPTVVDRVIQQAIAQKLQSIWEPLFSDSSYGYRPKRSAQQAIQKVKKYAEEGYRYAVSVDLSKYFDTLNHELLMTLLHRQIQDMRVLRLIKKYLKSGVMENGVICKTEEVSILNYYESLHLCC</sequence>
<organism evidence="3 4">
    <name type="scientific">Subdoligranulum variabile</name>
    <dbReference type="NCBI Taxonomy" id="214851"/>
    <lineage>
        <taxon>Bacteria</taxon>
        <taxon>Bacillati</taxon>
        <taxon>Bacillota</taxon>
        <taxon>Clostridia</taxon>
        <taxon>Eubacteriales</taxon>
        <taxon>Oscillospiraceae</taxon>
        <taxon>Subdoligranulum</taxon>
    </lineage>
</organism>
<dbReference type="EMBL" id="JAGZGG010000028">
    <property type="protein sequence ID" value="MBS5333056.1"/>
    <property type="molecule type" value="Genomic_DNA"/>
</dbReference>
<dbReference type="Proteomes" id="UP000759273">
    <property type="component" value="Unassembled WGS sequence"/>
</dbReference>
<dbReference type="PANTHER" id="PTHR34047:SF8">
    <property type="entry name" value="PROTEIN YKFC"/>
    <property type="match status" value="1"/>
</dbReference>
<dbReference type="CDD" id="cd01651">
    <property type="entry name" value="RT_G2_intron"/>
    <property type="match status" value="1"/>
</dbReference>
<comment type="caution">
    <text evidence="3">The sequence shown here is derived from an EMBL/GenBank/DDBJ whole genome shotgun (WGS) entry which is preliminary data.</text>
</comment>
<dbReference type="SUPFAM" id="SSF56672">
    <property type="entry name" value="DNA/RNA polymerases"/>
    <property type="match status" value="1"/>
</dbReference>
<dbReference type="PROSITE" id="PS50878">
    <property type="entry name" value="RT_POL"/>
    <property type="match status" value="1"/>
</dbReference>
<evidence type="ECO:0000256" key="1">
    <source>
        <dbReference type="SAM" id="MobiDB-lite"/>
    </source>
</evidence>